<dbReference type="GeneID" id="109539021"/>
<dbReference type="KEGG" id="dpa:109539021"/>
<dbReference type="EnsemblMetazoa" id="XM_019906532.1">
    <property type="protein sequence ID" value="XP_019762091.1"/>
    <property type="gene ID" value="LOC109539021"/>
</dbReference>
<proteinExistence type="predicted"/>
<dbReference type="AlphaFoldDB" id="A0AAR5PMT3"/>
<accession>A0AAR5PMT3</accession>
<evidence type="ECO:0000256" key="1">
    <source>
        <dbReference type="SAM" id="MobiDB-lite"/>
    </source>
</evidence>
<evidence type="ECO:0000313" key="2">
    <source>
        <dbReference type="EnsemblMetazoa" id="XP_019762091.1"/>
    </source>
</evidence>
<keyword evidence="3" id="KW-1185">Reference proteome</keyword>
<sequence>MGNTCYGPQYEKSRKRLQRSEKEIIFVLPIVVVTTDSNRQYVVYDPAKIMASDQDHHRLSTESVQNSSRRVLKHKPTLFQPVRLLRKIMYRSGLQEQDNSTGNQERKELNTPLNCIIEHFPTTALEQKDLNS</sequence>
<feature type="region of interest" description="Disordered" evidence="1">
    <location>
        <begin position="53"/>
        <end position="72"/>
    </location>
</feature>
<evidence type="ECO:0000313" key="3">
    <source>
        <dbReference type="Proteomes" id="UP000019118"/>
    </source>
</evidence>
<organism evidence="2 3">
    <name type="scientific">Dendroctonus ponderosae</name>
    <name type="common">Mountain pine beetle</name>
    <dbReference type="NCBI Taxonomy" id="77166"/>
    <lineage>
        <taxon>Eukaryota</taxon>
        <taxon>Metazoa</taxon>
        <taxon>Ecdysozoa</taxon>
        <taxon>Arthropoda</taxon>
        <taxon>Hexapoda</taxon>
        <taxon>Insecta</taxon>
        <taxon>Pterygota</taxon>
        <taxon>Neoptera</taxon>
        <taxon>Endopterygota</taxon>
        <taxon>Coleoptera</taxon>
        <taxon>Polyphaga</taxon>
        <taxon>Cucujiformia</taxon>
        <taxon>Curculionidae</taxon>
        <taxon>Scolytinae</taxon>
        <taxon>Dendroctonus</taxon>
    </lineage>
</organism>
<dbReference type="RefSeq" id="XP_048520013.1">
    <property type="nucleotide sequence ID" value="XM_048664056.1"/>
</dbReference>
<dbReference type="Proteomes" id="UP000019118">
    <property type="component" value="Unassembled WGS sequence"/>
</dbReference>
<name>A0AAR5PMT3_DENPD</name>
<protein>
    <submittedName>
        <fullName evidence="2">Uncharacterized protein</fullName>
    </submittedName>
</protein>
<dbReference type="RefSeq" id="XP_048520014.1">
    <property type="nucleotide sequence ID" value="XM_048664057.1"/>
</dbReference>
<reference evidence="3" key="1">
    <citation type="journal article" date="2013" name="Genome Biol.">
        <title>Draft genome of the mountain pine beetle, Dendroctonus ponderosae Hopkins, a major forest pest.</title>
        <authorList>
            <person name="Keeling C.I."/>
            <person name="Yuen M.M."/>
            <person name="Liao N.Y."/>
            <person name="Docking T.R."/>
            <person name="Chan S.K."/>
            <person name="Taylor G.A."/>
            <person name="Palmquist D.L."/>
            <person name="Jackman S.D."/>
            <person name="Nguyen A."/>
            <person name="Li M."/>
            <person name="Henderson H."/>
            <person name="Janes J.K."/>
            <person name="Zhao Y."/>
            <person name="Pandoh P."/>
            <person name="Moore R."/>
            <person name="Sperling F.A."/>
            <person name="Huber D.P."/>
            <person name="Birol I."/>
            <person name="Jones S.J."/>
            <person name="Bohlmann J."/>
        </authorList>
    </citation>
    <scope>NUCLEOTIDE SEQUENCE</scope>
</reference>
<reference evidence="2" key="2">
    <citation type="submission" date="2024-08" db="UniProtKB">
        <authorList>
            <consortium name="EnsemblMetazoa"/>
        </authorList>
    </citation>
    <scope>IDENTIFICATION</scope>
</reference>